<reference evidence="6 7" key="1">
    <citation type="submission" date="2020-02" db="EMBL/GenBank/DDBJ databases">
        <title>Comparative genomics of sulfur disproportionating microorganisms.</title>
        <authorList>
            <person name="Ward L.M."/>
            <person name="Bertran E."/>
            <person name="Johnston D.T."/>
        </authorList>
    </citation>
    <scope>NUCLEOTIDE SEQUENCE [LARGE SCALE GENOMIC DNA]</scope>
    <source>
        <strain evidence="6 7">DSM 3696</strain>
    </source>
</reference>
<dbReference type="Gene3D" id="3.40.50.1820">
    <property type="entry name" value="alpha/beta hydrolase"/>
    <property type="match status" value="1"/>
</dbReference>
<dbReference type="RefSeq" id="WP_163300562.1">
    <property type="nucleotide sequence ID" value="NZ_JAAGRQ010000005.1"/>
</dbReference>
<name>A0A7K3NH28_9BACT</name>
<evidence type="ECO:0000256" key="3">
    <source>
        <dbReference type="ARBA" id="ARBA00023157"/>
    </source>
</evidence>
<dbReference type="PROSITE" id="PS00941">
    <property type="entry name" value="CARBOXYLESTERASE_B_2"/>
    <property type="match status" value="1"/>
</dbReference>
<keyword evidence="2" id="KW-0378">Hydrolase</keyword>
<proteinExistence type="inferred from homology"/>
<keyword evidence="7" id="KW-1185">Reference proteome</keyword>
<feature type="active site" description="Acyl-ester intermediate" evidence="4">
    <location>
        <position position="226"/>
    </location>
</feature>
<feature type="domain" description="Carboxylesterase type B" evidence="5">
    <location>
        <begin position="44"/>
        <end position="530"/>
    </location>
</feature>
<dbReference type="SUPFAM" id="SSF53474">
    <property type="entry name" value="alpha/beta-Hydrolases"/>
    <property type="match status" value="1"/>
</dbReference>
<dbReference type="PANTHER" id="PTHR43918:SF4">
    <property type="entry name" value="CARBOXYLIC ESTER HYDROLASE"/>
    <property type="match status" value="1"/>
</dbReference>
<dbReference type="InterPro" id="IPR000997">
    <property type="entry name" value="Cholinesterase"/>
</dbReference>
<comment type="similarity">
    <text evidence="1">Belongs to the type-B carboxylesterase/lipase family.</text>
</comment>
<dbReference type="EMBL" id="JAAGRQ010000005">
    <property type="protein sequence ID" value="NDY55506.1"/>
    <property type="molecule type" value="Genomic_DNA"/>
</dbReference>
<dbReference type="InterPro" id="IPR029058">
    <property type="entry name" value="AB_hydrolase_fold"/>
</dbReference>
<evidence type="ECO:0000313" key="7">
    <source>
        <dbReference type="Proteomes" id="UP000469724"/>
    </source>
</evidence>
<evidence type="ECO:0000259" key="5">
    <source>
        <dbReference type="Pfam" id="PF00135"/>
    </source>
</evidence>
<organism evidence="6 7">
    <name type="scientific">Desulfolutivibrio sulfodismutans</name>
    <dbReference type="NCBI Taxonomy" id="63561"/>
    <lineage>
        <taxon>Bacteria</taxon>
        <taxon>Pseudomonadati</taxon>
        <taxon>Thermodesulfobacteriota</taxon>
        <taxon>Desulfovibrionia</taxon>
        <taxon>Desulfovibrionales</taxon>
        <taxon>Desulfovibrionaceae</taxon>
        <taxon>Desulfolutivibrio</taxon>
    </lineage>
</organism>
<dbReference type="Proteomes" id="UP000469724">
    <property type="component" value="Unassembled WGS sequence"/>
</dbReference>
<dbReference type="GO" id="GO:0004104">
    <property type="term" value="F:cholinesterase activity"/>
    <property type="evidence" value="ECO:0007669"/>
    <property type="project" value="InterPro"/>
</dbReference>
<dbReference type="AlphaFoldDB" id="A0A7K3NH28"/>
<dbReference type="InterPro" id="IPR019819">
    <property type="entry name" value="Carboxylesterase_B_CS"/>
</dbReference>
<dbReference type="PANTHER" id="PTHR43918">
    <property type="entry name" value="ACETYLCHOLINESTERASE"/>
    <property type="match status" value="1"/>
</dbReference>
<accession>A0A7K3NH28</accession>
<dbReference type="InterPro" id="IPR050654">
    <property type="entry name" value="AChE-related_enzymes"/>
</dbReference>
<feature type="active site" description="Charge relay system" evidence="4">
    <location>
        <position position="451"/>
    </location>
</feature>
<comment type="caution">
    <text evidence="6">The sequence shown here is derived from an EMBL/GenBank/DDBJ whole genome shotgun (WGS) entry which is preliminary data.</text>
</comment>
<evidence type="ECO:0000256" key="2">
    <source>
        <dbReference type="ARBA" id="ARBA00022801"/>
    </source>
</evidence>
<sequence>MASGTPGKAQGVSAAGRLGLAAAALLVGLLSAALSVGAAGDFDATVNLESGRLSGRIAGDMRIFLGIPYAQPPTGDLRWKAPGPPRPWEGVRDATAFGPACAQTGPLENGSSEDCLTLNVWTPLSARSEKLPVMVWIHGGGFTFGASSQPEYEGSELARQGVVVVTVNYRLGPLGFLVHPGLMAESEAGGGGNYGLLDQIEALRWVRRNIAACGGDPDNVTIFGQSAGSRSVSLLTLSPLAAGLFKRAIAQSGGPIIGSEYLSPAFNGDMAAVSAMGRLLGERLGCADKPDELACMRSKSAMEVLQATATETSIFKDGLFFAPVFDGTTLPRDPAAALNDATKPHVPMIVGSTGNEGTTYLRGESGLTTARYEAFLKARFGEKWPDALAMFPARGDGDVPRAIDAFITVAVNAQPARYEARSLERAGSEAWLYRFTRRPKTARALEMGAFHGVDLAYVFGNMKQSDGYEQADRDLSRQMMAYWVNFARTGNPNGPGLVEWPTHTSATDLNLNFADHVWVEQHLYNKQCDFIGRVSRFRLEREVPKPYTKPRGSP</sequence>
<keyword evidence="3" id="KW-1015">Disulfide bond</keyword>
<dbReference type="PRINTS" id="PR00878">
    <property type="entry name" value="CHOLNESTRASE"/>
</dbReference>
<evidence type="ECO:0000313" key="6">
    <source>
        <dbReference type="EMBL" id="NDY55506.1"/>
    </source>
</evidence>
<gene>
    <name evidence="6" type="ORF">G3N56_01940</name>
</gene>
<feature type="active site" description="Charge relay system" evidence="4">
    <location>
        <position position="356"/>
    </location>
</feature>
<protein>
    <submittedName>
        <fullName evidence="6">Carboxylesterase family protein</fullName>
    </submittedName>
</protein>
<dbReference type="Pfam" id="PF00135">
    <property type="entry name" value="COesterase"/>
    <property type="match status" value="1"/>
</dbReference>
<dbReference type="InterPro" id="IPR002018">
    <property type="entry name" value="CarbesteraseB"/>
</dbReference>
<evidence type="ECO:0000256" key="4">
    <source>
        <dbReference type="PIRSR" id="PIRSR600997-1"/>
    </source>
</evidence>
<evidence type="ECO:0000256" key="1">
    <source>
        <dbReference type="ARBA" id="ARBA00005964"/>
    </source>
</evidence>